<dbReference type="Pfam" id="PF00271">
    <property type="entry name" value="Helicase_C"/>
    <property type="match status" value="1"/>
</dbReference>
<evidence type="ECO:0000256" key="4">
    <source>
        <dbReference type="ARBA" id="ARBA00022806"/>
    </source>
</evidence>
<dbReference type="GO" id="GO:0003678">
    <property type="term" value="F:DNA helicase activity"/>
    <property type="evidence" value="ECO:0007669"/>
    <property type="project" value="TreeGrafter"/>
</dbReference>
<dbReference type="InterPro" id="IPR001650">
    <property type="entry name" value="Helicase_C-like"/>
</dbReference>
<proteinExistence type="predicted"/>
<sequence length="418" mass="46271">MSTSVPRPLLIALAAVALLAAVASGYQGAIMAPTEVLAEQHYRTFCSLFSGGVEEGLWRDVFSPEYLKRPLRITLLRGSLKASEKAAAQDSIARGETDIAIGTQALVQSEVSFQRLGLVVVDEQHRFGVEQRAALRQKGVSPHTLVMTATPIPRTLALTVYGDLDITVLDEMPPGRPPVKTYRLRPDQRQQAYDFLRKQVGAGRQAYVICPLVEESEAVAARAAVQEYERLCSDVFPDLCLGLLHGRMTPGEKDAVMREFRDGGLHMLVSTAVVEVGIDVRNATVMLVEGADRFGLAQLHQFRGRVRRSSEQAYCLLLSENPSEEAQERLRILETTHDGFKLAEEDLRIRGPGEYFGTRQSGLPDLKVARLTDVAFIEQARAEAIRLLEADPEMEQPQHRALAARMEELWGRITAEVS</sequence>
<evidence type="ECO:0008006" key="11">
    <source>
        <dbReference type="Google" id="ProtNLM"/>
    </source>
</evidence>
<evidence type="ECO:0000256" key="5">
    <source>
        <dbReference type="ARBA" id="ARBA00022840"/>
    </source>
</evidence>
<keyword evidence="4" id="KW-0347">Helicase</keyword>
<dbReference type="InterPro" id="IPR011545">
    <property type="entry name" value="DEAD/DEAH_box_helicase_dom"/>
</dbReference>
<evidence type="ECO:0000256" key="2">
    <source>
        <dbReference type="ARBA" id="ARBA00022763"/>
    </source>
</evidence>
<keyword evidence="6" id="KW-0238">DNA-binding</keyword>
<dbReference type="AlphaFoldDB" id="A0A0F9HPW8"/>
<dbReference type="PROSITE" id="PS51192">
    <property type="entry name" value="HELICASE_ATP_BIND_1"/>
    <property type="match status" value="1"/>
</dbReference>
<dbReference type="PANTHER" id="PTHR47964:SF1">
    <property type="entry name" value="ATP-DEPENDENT DNA HELICASE HOMOLOG RECG, CHLOROPLASTIC"/>
    <property type="match status" value="1"/>
</dbReference>
<accession>A0A0F9HPW8</accession>
<dbReference type="InterPro" id="IPR045562">
    <property type="entry name" value="RecG_dom3_C"/>
</dbReference>
<keyword evidence="2" id="KW-0227">DNA damage</keyword>
<comment type="caution">
    <text evidence="10">The sequence shown here is derived from an EMBL/GenBank/DDBJ whole genome shotgun (WGS) entry which is preliminary data.</text>
</comment>
<dbReference type="SMART" id="SM00490">
    <property type="entry name" value="HELICc"/>
    <property type="match status" value="1"/>
</dbReference>
<gene>
    <name evidence="10" type="ORF">LCGC14_1676650</name>
</gene>
<dbReference type="SMART" id="SM00487">
    <property type="entry name" value="DEXDc"/>
    <property type="match status" value="1"/>
</dbReference>
<dbReference type="InterPro" id="IPR027417">
    <property type="entry name" value="P-loop_NTPase"/>
</dbReference>
<dbReference type="PROSITE" id="PS51194">
    <property type="entry name" value="HELICASE_CTER"/>
    <property type="match status" value="1"/>
</dbReference>
<dbReference type="GO" id="GO:0006281">
    <property type="term" value="P:DNA repair"/>
    <property type="evidence" value="ECO:0007669"/>
    <property type="project" value="UniProtKB-KW"/>
</dbReference>
<dbReference type="GO" id="GO:0016787">
    <property type="term" value="F:hydrolase activity"/>
    <property type="evidence" value="ECO:0007669"/>
    <property type="project" value="UniProtKB-KW"/>
</dbReference>
<protein>
    <recommendedName>
        <fullName evidence="11">Helicase C-terminal domain-containing protein</fullName>
    </recommendedName>
</protein>
<feature type="domain" description="Helicase C-terminal" evidence="9">
    <location>
        <begin position="188"/>
        <end position="348"/>
    </location>
</feature>
<keyword evidence="3" id="KW-0378">Hydrolase</keyword>
<keyword evidence="5" id="KW-0067">ATP-binding</keyword>
<organism evidence="10">
    <name type="scientific">marine sediment metagenome</name>
    <dbReference type="NCBI Taxonomy" id="412755"/>
    <lineage>
        <taxon>unclassified sequences</taxon>
        <taxon>metagenomes</taxon>
        <taxon>ecological metagenomes</taxon>
    </lineage>
</organism>
<dbReference type="EMBL" id="LAZR01014472">
    <property type="protein sequence ID" value="KKM17351.1"/>
    <property type="molecule type" value="Genomic_DNA"/>
</dbReference>
<evidence type="ECO:0000259" key="8">
    <source>
        <dbReference type="PROSITE" id="PS51192"/>
    </source>
</evidence>
<keyword evidence="1" id="KW-0547">Nucleotide-binding</keyword>
<evidence type="ECO:0000259" key="9">
    <source>
        <dbReference type="PROSITE" id="PS51194"/>
    </source>
</evidence>
<dbReference type="Pfam" id="PF00270">
    <property type="entry name" value="DEAD"/>
    <property type="match status" value="1"/>
</dbReference>
<dbReference type="InterPro" id="IPR047112">
    <property type="entry name" value="RecG/Mfd"/>
</dbReference>
<evidence type="ECO:0000256" key="1">
    <source>
        <dbReference type="ARBA" id="ARBA00022741"/>
    </source>
</evidence>
<dbReference type="Pfam" id="PF19833">
    <property type="entry name" value="RecG_dom3_C"/>
    <property type="match status" value="1"/>
</dbReference>
<dbReference type="SUPFAM" id="SSF52540">
    <property type="entry name" value="P-loop containing nucleoside triphosphate hydrolases"/>
    <property type="match status" value="1"/>
</dbReference>
<dbReference type="InterPro" id="IPR014001">
    <property type="entry name" value="Helicase_ATP-bd"/>
</dbReference>
<reference evidence="10" key="1">
    <citation type="journal article" date="2015" name="Nature">
        <title>Complex archaea that bridge the gap between prokaryotes and eukaryotes.</title>
        <authorList>
            <person name="Spang A."/>
            <person name="Saw J.H."/>
            <person name="Jorgensen S.L."/>
            <person name="Zaremba-Niedzwiedzka K."/>
            <person name="Martijn J."/>
            <person name="Lind A.E."/>
            <person name="van Eijk R."/>
            <person name="Schleper C."/>
            <person name="Guy L."/>
            <person name="Ettema T.J."/>
        </authorList>
    </citation>
    <scope>NUCLEOTIDE SEQUENCE</scope>
</reference>
<feature type="domain" description="Helicase ATP-binding" evidence="8">
    <location>
        <begin position="1"/>
        <end position="169"/>
    </location>
</feature>
<dbReference type="GO" id="GO:0003677">
    <property type="term" value="F:DNA binding"/>
    <property type="evidence" value="ECO:0007669"/>
    <property type="project" value="UniProtKB-KW"/>
</dbReference>
<evidence type="ECO:0000256" key="7">
    <source>
        <dbReference type="ARBA" id="ARBA00023204"/>
    </source>
</evidence>
<evidence type="ECO:0000256" key="6">
    <source>
        <dbReference type="ARBA" id="ARBA00023125"/>
    </source>
</evidence>
<dbReference type="Gene3D" id="3.40.50.300">
    <property type="entry name" value="P-loop containing nucleotide triphosphate hydrolases"/>
    <property type="match status" value="2"/>
</dbReference>
<keyword evidence="7" id="KW-0234">DNA repair</keyword>
<name>A0A0F9HPW8_9ZZZZ</name>
<dbReference type="PANTHER" id="PTHR47964">
    <property type="entry name" value="ATP-DEPENDENT DNA HELICASE HOMOLOG RECG, CHLOROPLASTIC"/>
    <property type="match status" value="1"/>
</dbReference>
<evidence type="ECO:0000256" key="3">
    <source>
        <dbReference type="ARBA" id="ARBA00022801"/>
    </source>
</evidence>
<evidence type="ECO:0000313" key="10">
    <source>
        <dbReference type="EMBL" id="KKM17351.1"/>
    </source>
</evidence>
<dbReference type="GO" id="GO:0005524">
    <property type="term" value="F:ATP binding"/>
    <property type="evidence" value="ECO:0007669"/>
    <property type="project" value="UniProtKB-KW"/>
</dbReference>